<dbReference type="InterPro" id="IPR002347">
    <property type="entry name" value="SDR_fam"/>
</dbReference>
<dbReference type="SUPFAM" id="SSF51735">
    <property type="entry name" value="NAD(P)-binding Rossmann-fold domains"/>
    <property type="match status" value="1"/>
</dbReference>
<sequence length="251" mass="26038">MIDLTDDVVLVTGAARGIGAAVATAAAAAGARVGLLDIDGDGARRTARLIGTAASWAECDITSEDQVHDAVTALSTELGPVTGLVNNAGRNSYADVVTMTTQQWDEVFGVDLKGAWLMARSVLPGMTDRGRGAIVNIASMHATMTCPGMFPYASAKAGLVGLTRSMALEVGPRGVRVNAVSPGYIETDLLAEYFEQEQPDVRREAESKHILGRLGTPEQVASVVAFLLSDAAGFVTGADWAVDGGVSARFA</sequence>
<dbReference type="AlphaFoldDB" id="A0AAU2VXC6"/>
<dbReference type="PRINTS" id="PR00080">
    <property type="entry name" value="SDRFAMILY"/>
</dbReference>
<gene>
    <name evidence="4" type="ORF">OG398_27440</name>
</gene>
<dbReference type="EMBL" id="CP108313">
    <property type="protein sequence ID" value="WTW71725.1"/>
    <property type="molecule type" value="Genomic_DNA"/>
</dbReference>
<evidence type="ECO:0000256" key="1">
    <source>
        <dbReference type="ARBA" id="ARBA00006484"/>
    </source>
</evidence>
<dbReference type="PRINTS" id="PR00081">
    <property type="entry name" value="GDHRDH"/>
</dbReference>
<dbReference type="PANTHER" id="PTHR42760">
    <property type="entry name" value="SHORT-CHAIN DEHYDROGENASES/REDUCTASES FAMILY MEMBER"/>
    <property type="match status" value="1"/>
</dbReference>
<dbReference type="PROSITE" id="PS00061">
    <property type="entry name" value="ADH_SHORT"/>
    <property type="match status" value="1"/>
</dbReference>
<evidence type="ECO:0000313" key="4">
    <source>
        <dbReference type="EMBL" id="WTW71725.1"/>
    </source>
</evidence>
<dbReference type="Gene3D" id="3.40.50.720">
    <property type="entry name" value="NAD(P)-binding Rossmann-like Domain"/>
    <property type="match status" value="1"/>
</dbReference>
<dbReference type="Pfam" id="PF13561">
    <property type="entry name" value="adh_short_C2"/>
    <property type="match status" value="1"/>
</dbReference>
<comment type="similarity">
    <text evidence="1">Belongs to the short-chain dehydrogenases/reductases (SDR) family.</text>
</comment>
<organism evidence="4">
    <name type="scientific">Streptomyces sp. NBC_00008</name>
    <dbReference type="NCBI Taxonomy" id="2903610"/>
    <lineage>
        <taxon>Bacteria</taxon>
        <taxon>Bacillati</taxon>
        <taxon>Actinomycetota</taxon>
        <taxon>Actinomycetes</taxon>
        <taxon>Kitasatosporales</taxon>
        <taxon>Streptomycetaceae</taxon>
        <taxon>Streptomyces</taxon>
    </lineage>
</organism>
<evidence type="ECO:0000256" key="2">
    <source>
        <dbReference type="ARBA" id="ARBA00023002"/>
    </source>
</evidence>
<feature type="domain" description="Ketoreductase" evidence="3">
    <location>
        <begin position="7"/>
        <end position="183"/>
    </location>
</feature>
<proteinExistence type="inferred from homology"/>
<dbReference type="PANTHER" id="PTHR42760:SF133">
    <property type="entry name" value="3-OXOACYL-[ACYL-CARRIER-PROTEIN] REDUCTASE"/>
    <property type="match status" value="1"/>
</dbReference>
<dbReference type="InterPro" id="IPR057326">
    <property type="entry name" value="KR_dom"/>
</dbReference>
<keyword evidence="2" id="KW-0560">Oxidoreductase</keyword>
<accession>A0AAU2VXC6</accession>
<name>A0AAU2VXC6_9ACTN</name>
<dbReference type="FunFam" id="3.40.50.720:FF:000084">
    <property type="entry name" value="Short-chain dehydrogenase reductase"/>
    <property type="match status" value="1"/>
</dbReference>
<protein>
    <submittedName>
        <fullName evidence="4">SDR family oxidoreductase</fullName>
    </submittedName>
</protein>
<dbReference type="GO" id="GO:0016616">
    <property type="term" value="F:oxidoreductase activity, acting on the CH-OH group of donors, NAD or NADP as acceptor"/>
    <property type="evidence" value="ECO:0007669"/>
    <property type="project" value="UniProtKB-ARBA"/>
</dbReference>
<reference evidence="4" key="1">
    <citation type="submission" date="2022-10" db="EMBL/GenBank/DDBJ databases">
        <title>The complete genomes of actinobacterial strains from the NBC collection.</title>
        <authorList>
            <person name="Joergensen T.S."/>
            <person name="Alvarez Arevalo M."/>
            <person name="Sterndorff E.B."/>
            <person name="Faurdal D."/>
            <person name="Vuksanovic O."/>
            <person name="Mourched A.-S."/>
            <person name="Charusanti P."/>
            <person name="Shaw S."/>
            <person name="Blin K."/>
            <person name="Weber T."/>
        </authorList>
    </citation>
    <scope>NUCLEOTIDE SEQUENCE</scope>
    <source>
        <strain evidence="4">NBC_00008</strain>
    </source>
</reference>
<dbReference type="SMART" id="SM00822">
    <property type="entry name" value="PKS_KR"/>
    <property type="match status" value="1"/>
</dbReference>
<dbReference type="NCBIfam" id="NF005559">
    <property type="entry name" value="PRK07231.1"/>
    <property type="match status" value="1"/>
</dbReference>
<dbReference type="InterPro" id="IPR036291">
    <property type="entry name" value="NAD(P)-bd_dom_sf"/>
</dbReference>
<evidence type="ECO:0000259" key="3">
    <source>
        <dbReference type="SMART" id="SM00822"/>
    </source>
</evidence>
<dbReference type="InterPro" id="IPR020904">
    <property type="entry name" value="Sc_DH/Rdtase_CS"/>
</dbReference>